<keyword evidence="1" id="KW-0812">Transmembrane</keyword>
<feature type="transmembrane region" description="Helical" evidence="1">
    <location>
        <begin position="29"/>
        <end position="48"/>
    </location>
</feature>
<feature type="transmembrane region" description="Helical" evidence="1">
    <location>
        <begin position="7"/>
        <end position="23"/>
    </location>
</feature>
<evidence type="ECO:0000256" key="1">
    <source>
        <dbReference type="SAM" id="Phobius"/>
    </source>
</evidence>
<dbReference type="PANTHER" id="PTHR34989:SF1">
    <property type="entry name" value="PROTEIN HDED"/>
    <property type="match status" value="1"/>
</dbReference>
<sequence length="204" mass="22748">MRKTDFMLGALLAVVALMMIIAPEQCIKVAVIALGIEAVVNGIFNLIKIRQLVDDKSFQLTVLVRSLISIVIGILAIVLPLRFAEAMWTIMLYVLAAYLLASAFLELYMLAKLRDTNIERRRYMLEVIISFVGAIVLFIVPQQIGLILVRILGLLLLAVSAGYILFEWHDRPIVVDEVEVVDDIQPPVSDALPKTDTESGRTEK</sequence>
<reference evidence="2 3" key="1">
    <citation type="submission" date="2013-08" db="EMBL/GenBank/DDBJ databases">
        <authorList>
            <person name="Durkin A.S."/>
            <person name="Haft D.R."/>
            <person name="McCorrison J."/>
            <person name="Torralba M."/>
            <person name="Gillis M."/>
            <person name="Haft D.H."/>
            <person name="Methe B."/>
            <person name="Sutton G."/>
            <person name="Nelson K.E."/>
        </authorList>
    </citation>
    <scope>NUCLEOTIDE SEQUENCE [LARGE SCALE GENOMIC DNA]</scope>
    <source>
        <strain evidence="2 3">ATCC 35536</strain>
    </source>
</reference>
<gene>
    <name evidence="2" type="ORF">HMPREF0860_2216</name>
</gene>
<feature type="transmembrane region" description="Helical" evidence="1">
    <location>
        <begin position="60"/>
        <end position="84"/>
    </location>
</feature>
<organism evidence="2 3">
    <name type="scientific">Treponema socranskii subsp. socranskii VPI DR56BR1116 = ATCC 35536</name>
    <dbReference type="NCBI Taxonomy" id="1125725"/>
    <lineage>
        <taxon>Bacteria</taxon>
        <taxon>Pseudomonadati</taxon>
        <taxon>Spirochaetota</taxon>
        <taxon>Spirochaetia</taxon>
        <taxon>Spirochaetales</taxon>
        <taxon>Treponemataceae</taxon>
        <taxon>Treponema</taxon>
    </lineage>
</organism>
<dbReference type="EMBL" id="AVQI01000012">
    <property type="protein sequence ID" value="ERK04829.1"/>
    <property type="molecule type" value="Genomic_DNA"/>
</dbReference>
<evidence type="ECO:0000313" key="3">
    <source>
        <dbReference type="Proteomes" id="UP000016646"/>
    </source>
</evidence>
<feature type="transmembrane region" description="Helical" evidence="1">
    <location>
        <begin position="147"/>
        <end position="166"/>
    </location>
</feature>
<feature type="transmembrane region" description="Helical" evidence="1">
    <location>
        <begin position="123"/>
        <end position="141"/>
    </location>
</feature>
<keyword evidence="1" id="KW-1133">Transmembrane helix</keyword>
<dbReference type="InterPro" id="IPR052712">
    <property type="entry name" value="Acid_resist_chaperone_HdeD"/>
</dbReference>
<evidence type="ECO:0000313" key="2">
    <source>
        <dbReference type="EMBL" id="ERK04829.1"/>
    </source>
</evidence>
<comment type="caution">
    <text evidence="2">The sequence shown here is derived from an EMBL/GenBank/DDBJ whole genome shotgun (WGS) entry which is preliminary data.</text>
</comment>
<dbReference type="Pfam" id="PF03729">
    <property type="entry name" value="DUF308"/>
    <property type="match status" value="1"/>
</dbReference>
<proteinExistence type="predicted"/>
<keyword evidence="1" id="KW-0472">Membrane</keyword>
<feature type="transmembrane region" description="Helical" evidence="1">
    <location>
        <begin position="90"/>
        <end position="111"/>
    </location>
</feature>
<dbReference type="InterPro" id="IPR005325">
    <property type="entry name" value="DUF308_memb"/>
</dbReference>
<accession>A0ABP2YNX4</accession>
<dbReference type="Proteomes" id="UP000016646">
    <property type="component" value="Unassembled WGS sequence"/>
</dbReference>
<dbReference type="PANTHER" id="PTHR34989">
    <property type="entry name" value="PROTEIN HDED"/>
    <property type="match status" value="1"/>
</dbReference>
<name>A0ABP2YNX4_TRESO</name>
<keyword evidence="3" id="KW-1185">Reference proteome</keyword>
<protein>
    <submittedName>
        <fullName evidence="2">PF03729 repeat protein</fullName>
    </submittedName>
</protein>
<dbReference type="RefSeq" id="WP_021495444.1">
    <property type="nucleotide sequence ID" value="NZ_AUZJ01000034.1"/>
</dbReference>